<sequence>MPVPSGRPPADLSRRPGVVLLRLTAALLLAGSITAYGLAGPGTLAPAVTPAAADGAVSVRLVLLTVVDQRDGDSWVASDGVEYRVGLVNTPEVGECGGSESTAYTAAHLVDGFTVAPYSTDTHGRTVARVVLPDGRDLGVVLARNGMADDRYLDDFRHEAPGYAAELDVAFAEARTAGAGHHGGCWTTDGT</sequence>
<evidence type="ECO:0000259" key="1">
    <source>
        <dbReference type="Pfam" id="PF00565"/>
    </source>
</evidence>
<keyword evidence="3" id="KW-1185">Reference proteome</keyword>
<dbReference type="RefSeq" id="WP_114592080.1">
    <property type="nucleotide sequence ID" value="NZ_CP031165.1"/>
</dbReference>
<dbReference type="Proteomes" id="UP000264006">
    <property type="component" value="Chromosome"/>
</dbReference>
<dbReference type="OrthoDB" id="6048299at2"/>
<name>A0A346XZG8_9ACTN</name>
<feature type="domain" description="TNase-like" evidence="1">
    <location>
        <begin position="97"/>
        <end position="178"/>
    </location>
</feature>
<dbReference type="Gene3D" id="2.40.50.90">
    <property type="match status" value="1"/>
</dbReference>
<gene>
    <name evidence="2" type="ORF">DVS28_a2936</name>
</gene>
<proteinExistence type="predicted"/>
<dbReference type="SUPFAM" id="SSF50199">
    <property type="entry name" value="Staphylococcal nuclease"/>
    <property type="match status" value="1"/>
</dbReference>
<evidence type="ECO:0000313" key="2">
    <source>
        <dbReference type="EMBL" id="AXV07615.1"/>
    </source>
</evidence>
<reference evidence="2 3" key="1">
    <citation type="submission" date="2018-09" db="EMBL/GenBank/DDBJ databases">
        <title>Complete genome sequence of Euzebya sp. DY32-46 isolated from seawater of Pacific Ocean.</title>
        <authorList>
            <person name="Xu L."/>
            <person name="Wu Y.-H."/>
            <person name="Xu X.-W."/>
        </authorList>
    </citation>
    <scope>NUCLEOTIDE SEQUENCE [LARGE SCALE GENOMIC DNA]</scope>
    <source>
        <strain evidence="2 3">DY32-46</strain>
    </source>
</reference>
<protein>
    <recommendedName>
        <fullName evidence="1">TNase-like domain-containing protein</fullName>
    </recommendedName>
</protein>
<dbReference type="EMBL" id="CP031165">
    <property type="protein sequence ID" value="AXV07615.1"/>
    <property type="molecule type" value="Genomic_DNA"/>
</dbReference>
<dbReference type="Pfam" id="PF00565">
    <property type="entry name" value="SNase"/>
    <property type="match status" value="1"/>
</dbReference>
<dbReference type="InterPro" id="IPR035437">
    <property type="entry name" value="SNase_OB-fold_sf"/>
</dbReference>
<dbReference type="KEGG" id="euz:DVS28_a2936"/>
<organism evidence="2 3">
    <name type="scientific">Euzebya pacifica</name>
    <dbReference type="NCBI Taxonomy" id="1608957"/>
    <lineage>
        <taxon>Bacteria</taxon>
        <taxon>Bacillati</taxon>
        <taxon>Actinomycetota</taxon>
        <taxon>Nitriliruptoria</taxon>
        <taxon>Euzebyales</taxon>
    </lineage>
</organism>
<dbReference type="AlphaFoldDB" id="A0A346XZG8"/>
<accession>A0A346XZG8</accession>
<dbReference type="InterPro" id="IPR016071">
    <property type="entry name" value="Staphylococal_nuclease_OB-fold"/>
</dbReference>
<evidence type="ECO:0000313" key="3">
    <source>
        <dbReference type="Proteomes" id="UP000264006"/>
    </source>
</evidence>